<keyword evidence="3" id="KW-1185">Reference proteome</keyword>
<keyword evidence="1" id="KW-0472">Membrane</keyword>
<sequence>MSNEGKRMNLEKGHIAPCNRRGPRRLLVSVAATLVVALLICLYWIYPFPPPVVVQYKGRDYRLGESWEEFQSRFPGKIEDPADLQRVAGGSLRFKAILDSPSPAIAVLDSTSTVICVQAQDGSYWAYSLVGGP</sequence>
<keyword evidence="1" id="KW-0812">Transmembrane</keyword>
<dbReference type="STRING" id="517417.Cpar_1105"/>
<feature type="transmembrane region" description="Helical" evidence="1">
    <location>
        <begin position="26"/>
        <end position="46"/>
    </location>
</feature>
<reference evidence="2" key="1">
    <citation type="submission" date="2008-06" db="EMBL/GenBank/DDBJ databases">
        <title>Complete sequence of Chlorobaculum parvum NCIB 8327.</title>
        <authorList>
            <consortium name="US DOE Joint Genome Institute"/>
            <person name="Lucas S."/>
            <person name="Copeland A."/>
            <person name="Lapidus A."/>
            <person name="Glavina del Rio T."/>
            <person name="Dalin E."/>
            <person name="Tice H."/>
            <person name="Bruce D."/>
            <person name="Goodwin L."/>
            <person name="Pitluck S."/>
            <person name="Schmutz J."/>
            <person name="Larimer F."/>
            <person name="Land M."/>
            <person name="Hauser L."/>
            <person name="Kyrpides N."/>
            <person name="Mikhailova N."/>
            <person name="Zhao F."/>
            <person name="Li T."/>
            <person name="Liu Z."/>
            <person name="Overmann J."/>
            <person name="Bryant D.A."/>
            <person name="Richardson P."/>
        </authorList>
    </citation>
    <scope>NUCLEOTIDE SEQUENCE [LARGE SCALE GENOMIC DNA]</scope>
    <source>
        <strain evidence="2">NCIB 8327</strain>
    </source>
</reference>
<dbReference type="HOGENOM" id="CLU_1902943_0_0_10"/>
<protein>
    <submittedName>
        <fullName evidence="2">Uncharacterized protein</fullName>
    </submittedName>
</protein>
<evidence type="ECO:0000256" key="1">
    <source>
        <dbReference type="SAM" id="Phobius"/>
    </source>
</evidence>
<dbReference type="Proteomes" id="UP000008811">
    <property type="component" value="Chromosome"/>
</dbReference>
<evidence type="ECO:0000313" key="2">
    <source>
        <dbReference type="EMBL" id="ACF11512.1"/>
    </source>
</evidence>
<name>B3QNK9_CHLP8</name>
<gene>
    <name evidence="2" type="ordered locus">Cpar_1105</name>
</gene>
<organism evidence="2 3">
    <name type="scientific">Chlorobaculum parvum (strain DSM 263 / NCIMB 8327)</name>
    <name type="common">Chlorobium vibrioforme subsp. thiosulfatophilum</name>
    <dbReference type="NCBI Taxonomy" id="517417"/>
    <lineage>
        <taxon>Bacteria</taxon>
        <taxon>Pseudomonadati</taxon>
        <taxon>Chlorobiota</taxon>
        <taxon>Chlorobiia</taxon>
        <taxon>Chlorobiales</taxon>
        <taxon>Chlorobiaceae</taxon>
        <taxon>Chlorobaculum</taxon>
    </lineage>
</organism>
<dbReference type="AlphaFoldDB" id="B3QNK9"/>
<proteinExistence type="predicted"/>
<evidence type="ECO:0000313" key="3">
    <source>
        <dbReference type="Proteomes" id="UP000008811"/>
    </source>
</evidence>
<accession>B3QNK9</accession>
<dbReference type="KEGG" id="cpc:Cpar_1105"/>
<dbReference type="EMBL" id="CP001099">
    <property type="protein sequence ID" value="ACF11512.1"/>
    <property type="molecule type" value="Genomic_DNA"/>
</dbReference>
<keyword evidence="1" id="KW-1133">Transmembrane helix</keyword>